<proteinExistence type="predicted"/>
<reference evidence="1" key="1">
    <citation type="submission" date="2020-04" db="EMBL/GenBank/DDBJ databases">
        <authorList>
            <person name="Chiriac C."/>
            <person name="Salcher M."/>
            <person name="Ghai R."/>
            <person name="Kavagutti S V."/>
        </authorList>
    </citation>
    <scope>NUCLEOTIDE SEQUENCE</scope>
</reference>
<gene>
    <name evidence="1" type="ORF">UFOVP29_290</name>
</gene>
<evidence type="ECO:0000313" key="1">
    <source>
        <dbReference type="EMBL" id="CAB4123131.1"/>
    </source>
</evidence>
<dbReference type="EMBL" id="LR796167">
    <property type="protein sequence ID" value="CAB4123131.1"/>
    <property type="molecule type" value="Genomic_DNA"/>
</dbReference>
<name>A0A6J5KMW3_9CAUD</name>
<accession>A0A6J5KMW3</accession>
<protein>
    <submittedName>
        <fullName evidence="1">Uncharacterized protein</fullName>
    </submittedName>
</protein>
<organism evidence="1">
    <name type="scientific">uncultured Caudovirales phage</name>
    <dbReference type="NCBI Taxonomy" id="2100421"/>
    <lineage>
        <taxon>Viruses</taxon>
        <taxon>Duplodnaviria</taxon>
        <taxon>Heunggongvirae</taxon>
        <taxon>Uroviricota</taxon>
        <taxon>Caudoviricetes</taxon>
        <taxon>Peduoviridae</taxon>
        <taxon>Maltschvirus</taxon>
        <taxon>Maltschvirus maltsch</taxon>
    </lineage>
</organism>
<sequence>MQNWRVDATRGDTAEALICQLAGVCNGAATWDGAGFSKFDTHFGHSLAQRAQSGRAWTVKQAEAALKLLRKYQRQLGGGAFMDAWLASPVFATQPWDPTAPVAATETALPVNDRKLTSRDDNAVFKFKYDAELVAAIKALRGEHRGRKFWAAWDAANREWTAPVNETSIAGIMALAEKFNFEVEQRFTDYVAKVQAKTEPDAMMLALNGGQHVGLMGDSIVINIDDAGILAEFERELAAA</sequence>